<dbReference type="EMBL" id="UHDS01000001">
    <property type="protein sequence ID" value="SUM54771.1"/>
    <property type="molecule type" value="Genomic_DNA"/>
</dbReference>
<evidence type="ECO:0000313" key="4">
    <source>
        <dbReference type="EMBL" id="SUM54771.1"/>
    </source>
</evidence>
<evidence type="ECO:0000313" key="3">
    <source>
        <dbReference type="EMBL" id="PTK57856.1"/>
    </source>
</evidence>
<evidence type="ECO:0000313" key="2">
    <source>
        <dbReference type="EMBL" id="MBO1227369.1"/>
    </source>
</evidence>
<keyword evidence="1" id="KW-0812">Transmembrane</keyword>
<dbReference type="AlphaFoldDB" id="A0A291JK43"/>
<protein>
    <submittedName>
        <fullName evidence="3">DUF3267 domain-containing protein</fullName>
    </submittedName>
    <submittedName>
        <fullName evidence="4">Membrane protein</fullName>
    </submittedName>
</protein>
<dbReference type="OrthoDB" id="2360495at2"/>
<feature type="transmembrane region" description="Helical" evidence="1">
    <location>
        <begin position="21"/>
        <end position="41"/>
    </location>
</feature>
<sequence length="190" mass="22542">MYLCTRQIDINARFGIPRIAFLSFVTTIITFLIAYEILYFFSDTKLTDKHFLIFLMLVVLLYPLHKIIHLLFLYPYRKSFKKYKLVKHKSIPFYNVYINTPVNKYYFCFGLITPALFITTLCAYFSMLIPQYGHYLMFLIALNLGYSVLDFLYLKIILFSNEGAYVEEHQTGINILNKVTPQYNNRLKRG</sequence>
<dbReference type="EMBL" id="JAFNLT010000006">
    <property type="protein sequence ID" value="MBO1227369.1"/>
    <property type="molecule type" value="Genomic_DNA"/>
</dbReference>
<dbReference type="RefSeq" id="WP_096823778.1">
    <property type="nucleotide sequence ID" value="NZ_BMCF01000002.1"/>
</dbReference>
<keyword evidence="1" id="KW-0472">Membrane</keyword>
<evidence type="ECO:0000313" key="5">
    <source>
        <dbReference type="Proteomes" id="UP000240400"/>
    </source>
</evidence>
<dbReference type="KEGG" id="snl:BJD96_05330"/>
<dbReference type="EMBL" id="PZHR01000084">
    <property type="protein sequence ID" value="PTK57856.1"/>
    <property type="molecule type" value="Genomic_DNA"/>
</dbReference>
<dbReference type="Proteomes" id="UP000254412">
    <property type="component" value="Unassembled WGS sequence"/>
</dbReference>
<reference evidence="3 5" key="1">
    <citation type="journal article" date="2016" name="Front. Microbiol.">
        <title>Comprehensive Phylogenetic Analysis of Bovine Non-aureus Staphylococci Species Based on Whole-Genome Sequencing.</title>
        <authorList>
            <person name="Naushad S."/>
            <person name="Barkema H.W."/>
            <person name="Luby C."/>
            <person name="Condas L.A."/>
            <person name="Nobrega D.B."/>
            <person name="Carson D.A."/>
            <person name="De Buck J."/>
        </authorList>
    </citation>
    <scope>NUCLEOTIDE SEQUENCE [LARGE SCALE GENOMIC DNA]</scope>
    <source>
        <strain evidence="3 5">SNUC 4337</strain>
    </source>
</reference>
<evidence type="ECO:0000313" key="6">
    <source>
        <dbReference type="Proteomes" id="UP000254412"/>
    </source>
</evidence>
<feature type="transmembrane region" description="Helical" evidence="1">
    <location>
        <begin position="105"/>
        <end position="129"/>
    </location>
</feature>
<evidence type="ECO:0000256" key="1">
    <source>
        <dbReference type="SAM" id="Phobius"/>
    </source>
</evidence>
<dbReference type="Pfam" id="PF11667">
    <property type="entry name" value="DUF3267"/>
    <property type="match status" value="1"/>
</dbReference>
<feature type="transmembrane region" description="Helical" evidence="1">
    <location>
        <begin position="135"/>
        <end position="154"/>
    </location>
</feature>
<keyword evidence="1" id="KW-1133">Transmembrane helix</keyword>
<reference evidence="3" key="2">
    <citation type="submission" date="2018-03" db="EMBL/GenBank/DDBJ databases">
        <authorList>
            <person name="Keele B.F."/>
        </authorList>
    </citation>
    <scope>NUCLEOTIDE SEQUENCE</scope>
    <source>
        <strain evidence="3">SNUC 4337</strain>
    </source>
</reference>
<reference evidence="2 7" key="4">
    <citation type="submission" date="2021-03" db="EMBL/GenBank/DDBJ databases">
        <title>Staphylococci and Mammaliicocci in bats.</title>
        <authorList>
            <person name="Fountain K."/>
        </authorList>
    </citation>
    <scope>NUCLEOTIDE SEQUENCE [LARGE SCALE GENOMIC DNA]</scope>
    <source>
        <strain evidence="2 7">18_1_E_SW</strain>
    </source>
</reference>
<accession>A0A291JK43</accession>
<dbReference type="Proteomes" id="UP000240400">
    <property type="component" value="Unassembled WGS sequence"/>
</dbReference>
<reference evidence="4 6" key="3">
    <citation type="submission" date="2018-06" db="EMBL/GenBank/DDBJ databases">
        <authorList>
            <consortium name="Pathogen Informatics"/>
            <person name="Doyle S."/>
        </authorList>
    </citation>
    <scope>NUCLEOTIDE SEQUENCE [LARGE SCALE GENOMIC DNA]</scope>
    <source>
        <strain evidence="4 6">NCTC13834</strain>
    </source>
</reference>
<organism evidence="3 5">
    <name type="scientific">Staphylococcus nepalensis</name>
    <dbReference type="NCBI Taxonomy" id="214473"/>
    <lineage>
        <taxon>Bacteria</taxon>
        <taxon>Bacillati</taxon>
        <taxon>Bacillota</taxon>
        <taxon>Bacilli</taxon>
        <taxon>Bacillales</taxon>
        <taxon>Staphylococcaceae</taxon>
        <taxon>Staphylococcus</taxon>
    </lineage>
</organism>
<gene>
    <name evidence="3" type="ORF">BUZ61_11585</name>
    <name evidence="2" type="ORF">J3T88_08535</name>
    <name evidence="4" type="ORF">NCTC13834_01106</name>
</gene>
<name>A0A291JK43_9STAP</name>
<evidence type="ECO:0000313" key="7">
    <source>
        <dbReference type="Proteomes" id="UP000664081"/>
    </source>
</evidence>
<proteinExistence type="predicted"/>
<keyword evidence="7" id="KW-1185">Reference proteome</keyword>
<feature type="transmembrane region" description="Helical" evidence="1">
    <location>
        <begin position="53"/>
        <end position="74"/>
    </location>
</feature>
<dbReference type="Proteomes" id="UP000664081">
    <property type="component" value="Unassembled WGS sequence"/>
</dbReference>
<dbReference type="InterPro" id="IPR021683">
    <property type="entry name" value="DUF3267"/>
</dbReference>